<evidence type="ECO:0000313" key="4">
    <source>
        <dbReference type="Proteomes" id="UP000054359"/>
    </source>
</evidence>
<feature type="signal peptide" evidence="2">
    <location>
        <begin position="1"/>
        <end position="26"/>
    </location>
</feature>
<accession>A0A087UEX2</accession>
<protein>
    <submittedName>
        <fullName evidence="3">Uncharacterized protein</fullName>
    </submittedName>
</protein>
<dbReference type="AlphaFoldDB" id="A0A087UEX2"/>
<dbReference type="Proteomes" id="UP000054359">
    <property type="component" value="Unassembled WGS sequence"/>
</dbReference>
<evidence type="ECO:0000313" key="3">
    <source>
        <dbReference type="EMBL" id="KFM75911.1"/>
    </source>
</evidence>
<keyword evidence="2" id="KW-0732">Signal</keyword>
<name>A0A087UEX2_STEMI</name>
<proteinExistence type="predicted"/>
<evidence type="ECO:0000256" key="2">
    <source>
        <dbReference type="SAM" id="SignalP"/>
    </source>
</evidence>
<keyword evidence="1" id="KW-0812">Transmembrane</keyword>
<dbReference type="PANTHER" id="PTHR33964">
    <property type="entry name" value="RE45066P-RELATED"/>
    <property type="match status" value="1"/>
</dbReference>
<evidence type="ECO:0000256" key="1">
    <source>
        <dbReference type="SAM" id="Phobius"/>
    </source>
</evidence>
<keyword evidence="4" id="KW-1185">Reference proteome</keyword>
<reference evidence="3 4" key="1">
    <citation type="submission" date="2013-11" db="EMBL/GenBank/DDBJ databases">
        <title>Genome sequencing of Stegodyphus mimosarum.</title>
        <authorList>
            <person name="Bechsgaard J."/>
        </authorList>
    </citation>
    <scope>NUCLEOTIDE SEQUENCE [LARGE SCALE GENOMIC DNA]</scope>
</reference>
<dbReference type="EMBL" id="KK119515">
    <property type="protein sequence ID" value="KFM75911.1"/>
    <property type="molecule type" value="Genomic_DNA"/>
</dbReference>
<dbReference type="OrthoDB" id="10051804at2759"/>
<feature type="transmembrane region" description="Helical" evidence="1">
    <location>
        <begin position="275"/>
        <end position="293"/>
    </location>
</feature>
<organism evidence="3 4">
    <name type="scientific">Stegodyphus mimosarum</name>
    <name type="common">African social velvet spider</name>
    <dbReference type="NCBI Taxonomy" id="407821"/>
    <lineage>
        <taxon>Eukaryota</taxon>
        <taxon>Metazoa</taxon>
        <taxon>Ecdysozoa</taxon>
        <taxon>Arthropoda</taxon>
        <taxon>Chelicerata</taxon>
        <taxon>Arachnida</taxon>
        <taxon>Araneae</taxon>
        <taxon>Araneomorphae</taxon>
        <taxon>Entelegynae</taxon>
        <taxon>Eresoidea</taxon>
        <taxon>Eresidae</taxon>
        <taxon>Stegodyphus</taxon>
    </lineage>
</organism>
<gene>
    <name evidence="3" type="ORF">X975_13116</name>
</gene>
<sequence>MLSLLLKTFLTVIVLIALGHLRIIECKEACDRKLNNCTGMMQPVLNEVRYMFPTTQLEIEGMCKVWSHIMDCIRKYVIDCSSEEQRTKFNEAVSNSIDSVHAICSSEHYRRDYLEYAACYRKVSMDSCGQHFKKMVDSAYNPHSSELQICCAYRQYEKCVSEPIQTLCGPQALHILDDSMSSLKSRCDAITQALKSTDKICPSDVSIQKTQDYHPKPALRHVEQTYSPLSTSAYLLNTRAAPYTTPAWTPRTVIYPLPVTRHSSRIYRNSSCRNMFSVFKMLTTVLFVIIVMSM</sequence>
<keyword evidence="1" id="KW-1133">Transmembrane helix</keyword>
<keyword evidence="1" id="KW-0472">Membrane</keyword>
<dbReference type="PANTHER" id="PTHR33964:SF9">
    <property type="match status" value="1"/>
</dbReference>
<feature type="chain" id="PRO_5001830512" evidence="2">
    <location>
        <begin position="27"/>
        <end position="294"/>
    </location>
</feature>
<dbReference type="OMA" id="CTGMMQP"/>
<feature type="non-terminal residue" evidence="3">
    <location>
        <position position="294"/>
    </location>
</feature>